<reference evidence="1 2" key="1">
    <citation type="submission" date="2021-04" db="EMBL/GenBank/DDBJ databases">
        <authorList>
            <person name="Rakotoarivonina H."/>
        </authorList>
    </citation>
    <scope>NUCLEOTIDE SEQUENCE [LARGE SCALE GENOMIC DNA]</scope>
    <source>
        <strain evidence="1 2">XE</strain>
    </source>
</reference>
<evidence type="ECO:0000313" key="2">
    <source>
        <dbReference type="Proteomes" id="UP000681526"/>
    </source>
</evidence>
<keyword evidence="2" id="KW-1185">Reference proteome</keyword>
<dbReference type="Proteomes" id="UP000681526">
    <property type="component" value="Unassembled WGS sequence"/>
</dbReference>
<protein>
    <submittedName>
        <fullName evidence="1">Transposase</fullName>
    </submittedName>
</protein>
<evidence type="ECO:0000313" key="1">
    <source>
        <dbReference type="EMBL" id="CAG5091976.1"/>
    </source>
</evidence>
<proteinExistence type="predicted"/>
<comment type="caution">
    <text evidence="1">The sequence shown here is derived from an EMBL/GenBank/DDBJ whole genome shotgun (WGS) entry which is preliminary data.</text>
</comment>
<gene>
    <name evidence="1" type="primary">txxe 3396</name>
    <name evidence="1" type="ORF">TXXE_17345</name>
</gene>
<organism evidence="1 2">
    <name type="scientific">Thermobacillus xylanilyticus</name>
    <dbReference type="NCBI Taxonomy" id="76633"/>
    <lineage>
        <taxon>Bacteria</taxon>
        <taxon>Bacillati</taxon>
        <taxon>Bacillota</taxon>
        <taxon>Bacilli</taxon>
        <taxon>Bacillales</taxon>
        <taxon>Paenibacillaceae</taxon>
        <taxon>Thermobacillus</taxon>
    </lineage>
</organism>
<dbReference type="EMBL" id="CAJRAY010000088">
    <property type="protein sequence ID" value="CAG5091976.1"/>
    <property type="molecule type" value="Genomic_DNA"/>
</dbReference>
<sequence>MSKWFTAASLIAYNCVSAVYLSRRIGVTYKTAWLMLHKLRNAMAGAVEGDLLTGLVRLDLGKANRRLIPSPDGLHPTEHPYIIGASMNGAGEPERVRIAIDWGGDTYLGKITPEGALRFIGQHVDKSASVDLTVDDWGRTGGLAIKKVGWSIEDDIRMFHHTVGAKHLHYYLQEGVYRYNTARSGTNVLTALMRVTGSGGAPDRRAIVGRPVPPQPDWTSYRDVHRMIRKMRELAAERMPGKSSA</sequence>
<name>A0ABM8V8G4_THEXY</name>
<accession>A0ABM8V8G4</accession>